<dbReference type="AlphaFoldDB" id="Q07SA6"/>
<feature type="transmembrane region" description="Helical" evidence="9">
    <location>
        <begin position="368"/>
        <end position="389"/>
    </location>
</feature>
<evidence type="ECO:0000256" key="8">
    <source>
        <dbReference type="ARBA" id="ARBA00023136"/>
    </source>
</evidence>
<proteinExistence type="inferred from homology"/>
<dbReference type="InterPro" id="IPR001036">
    <property type="entry name" value="Acrflvin-R"/>
</dbReference>
<evidence type="ECO:0000256" key="7">
    <source>
        <dbReference type="ARBA" id="ARBA00022989"/>
    </source>
</evidence>
<feature type="transmembrane region" description="Helical" evidence="9">
    <location>
        <begin position="341"/>
        <end position="361"/>
    </location>
</feature>
<evidence type="ECO:0000256" key="9">
    <source>
        <dbReference type="RuleBase" id="RU364070"/>
    </source>
</evidence>
<dbReference type="SUPFAM" id="SSF82714">
    <property type="entry name" value="Multidrug efflux transporter AcrB TolC docking domain, DN and DC subdomains"/>
    <property type="match status" value="2"/>
</dbReference>
<dbReference type="Gene3D" id="3.30.70.1320">
    <property type="entry name" value="Multidrug efflux transporter AcrB pore domain like"/>
    <property type="match status" value="1"/>
</dbReference>
<dbReference type="Gene3D" id="3.30.2090.10">
    <property type="entry name" value="Multidrug efflux transporter AcrB TolC docking domain, DN and DC subdomains"/>
    <property type="match status" value="2"/>
</dbReference>
<evidence type="ECO:0000256" key="6">
    <source>
        <dbReference type="ARBA" id="ARBA00022692"/>
    </source>
</evidence>
<evidence type="ECO:0000256" key="3">
    <source>
        <dbReference type="ARBA" id="ARBA00022448"/>
    </source>
</evidence>
<comment type="similarity">
    <text evidence="2 9">Belongs to the resistance-nodulation-cell division (RND) (TC 2.A.6) family.</text>
</comment>
<dbReference type="InterPro" id="IPR027463">
    <property type="entry name" value="AcrB_DN_DC_subdom"/>
</dbReference>
<feature type="transmembrane region" description="Helical" evidence="9">
    <location>
        <begin position="896"/>
        <end position="916"/>
    </location>
</feature>
<feature type="transmembrane region" description="Helical" evidence="9">
    <location>
        <begin position="437"/>
        <end position="461"/>
    </location>
</feature>
<dbReference type="NCBIfam" id="NF000282">
    <property type="entry name" value="RND_permease_1"/>
    <property type="match status" value="1"/>
</dbReference>
<dbReference type="PANTHER" id="PTHR32063">
    <property type="match status" value="1"/>
</dbReference>
<dbReference type="NCBIfam" id="TIGR00915">
    <property type="entry name" value="2A0602"/>
    <property type="match status" value="1"/>
</dbReference>
<feature type="transmembrane region" description="Helical" evidence="9">
    <location>
        <begin position="922"/>
        <end position="945"/>
    </location>
</feature>
<dbReference type="HOGENOM" id="CLU_002755_1_1_5"/>
<feature type="transmembrane region" description="Helical" evidence="9">
    <location>
        <begin position="395"/>
        <end position="416"/>
    </location>
</feature>
<keyword evidence="8 9" id="KW-0472">Membrane</keyword>
<dbReference type="SUPFAM" id="SSF82693">
    <property type="entry name" value="Multidrug efflux transporter AcrB pore domain, PN1, PN2, PC1 and PC2 subdomains"/>
    <property type="match status" value="3"/>
</dbReference>
<dbReference type="Gene3D" id="1.20.1640.10">
    <property type="entry name" value="Multidrug efflux transporter AcrB transmembrane domain"/>
    <property type="match status" value="2"/>
</dbReference>
<dbReference type="GO" id="GO:0042910">
    <property type="term" value="F:xenobiotic transmembrane transporter activity"/>
    <property type="evidence" value="ECO:0007669"/>
    <property type="project" value="TreeGrafter"/>
</dbReference>
<comment type="subcellular location">
    <subcellularLocation>
        <location evidence="1 9">Cell inner membrane</location>
        <topology evidence="1 9">Multi-pass membrane protein</topology>
    </subcellularLocation>
</comment>
<feature type="transmembrane region" description="Helical" evidence="9">
    <location>
        <begin position="871"/>
        <end position="889"/>
    </location>
</feature>
<dbReference type="PANTHER" id="PTHR32063:SF76">
    <property type="entry name" value="EFFLUX PUMP MEMBRANE TRANSPORTER"/>
    <property type="match status" value="1"/>
</dbReference>
<keyword evidence="3 9" id="KW-0813">Transport</keyword>
<dbReference type="eggNOG" id="COG0841">
    <property type="taxonomic scope" value="Bacteria"/>
</dbReference>
<dbReference type="EMBL" id="CP000463">
    <property type="protein sequence ID" value="ABJ05178.1"/>
    <property type="molecule type" value="Genomic_DNA"/>
</dbReference>
<feature type="transmembrane region" description="Helical" evidence="9">
    <location>
        <begin position="536"/>
        <end position="554"/>
    </location>
</feature>
<feature type="domain" description="SSD" evidence="10">
    <location>
        <begin position="371"/>
        <end position="498"/>
    </location>
</feature>
<organism evidence="11">
    <name type="scientific">Rhodopseudomonas palustris (strain BisA53)</name>
    <dbReference type="NCBI Taxonomy" id="316055"/>
    <lineage>
        <taxon>Bacteria</taxon>
        <taxon>Pseudomonadati</taxon>
        <taxon>Pseudomonadota</taxon>
        <taxon>Alphaproteobacteria</taxon>
        <taxon>Hyphomicrobiales</taxon>
        <taxon>Nitrobacteraceae</taxon>
        <taxon>Rhodopseudomonas</taxon>
    </lineage>
</organism>
<dbReference type="SUPFAM" id="SSF82866">
    <property type="entry name" value="Multidrug efflux transporter AcrB transmembrane domain"/>
    <property type="match status" value="2"/>
</dbReference>
<feature type="transmembrane region" description="Helical" evidence="9">
    <location>
        <begin position="12"/>
        <end position="33"/>
    </location>
</feature>
<gene>
    <name evidence="11" type="ordered locus">RPE_1226</name>
</gene>
<dbReference type="FunFam" id="1.20.1640.10:FF:000001">
    <property type="entry name" value="Efflux pump membrane transporter"/>
    <property type="match status" value="1"/>
</dbReference>
<dbReference type="PROSITE" id="PS50156">
    <property type="entry name" value="SSD"/>
    <property type="match status" value="1"/>
</dbReference>
<protein>
    <recommendedName>
        <fullName evidence="9">Efflux pump membrane transporter</fullName>
    </recommendedName>
</protein>
<dbReference type="STRING" id="316055.RPE_1226"/>
<dbReference type="Gene3D" id="3.30.70.1430">
    <property type="entry name" value="Multidrug efflux transporter AcrB pore domain"/>
    <property type="match status" value="2"/>
</dbReference>
<keyword evidence="4" id="KW-1003">Cell membrane</keyword>
<evidence type="ECO:0000313" key="11">
    <source>
        <dbReference type="EMBL" id="ABJ05178.1"/>
    </source>
</evidence>
<dbReference type="Gene3D" id="3.30.70.1440">
    <property type="entry name" value="Multidrug efflux transporter AcrB pore domain"/>
    <property type="match status" value="1"/>
</dbReference>
<dbReference type="OrthoDB" id="9807350at2"/>
<evidence type="ECO:0000259" key="10">
    <source>
        <dbReference type="PROSITE" id="PS50156"/>
    </source>
</evidence>
<dbReference type="GO" id="GO:0009636">
    <property type="term" value="P:response to toxic substance"/>
    <property type="evidence" value="ECO:0007669"/>
    <property type="project" value="UniProtKB-ARBA"/>
</dbReference>
<keyword evidence="7 9" id="KW-1133">Transmembrane helix</keyword>
<dbReference type="PRINTS" id="PR00702">
    <property type="entry name" value="ACRIFLAVINRP"/>
</dbReference>
<dbReference type="GO" id="GO:0015562">
    <property type="term" value="F:efflux transmembrane transporter activity"/>
    <property type="evidence" value="ECO:0007669"/>
    <property type="project" value="InterPro"/>
</dbReference>
<reference evidence="11" key="1">
    <citation type="submission" date="2006-09" db="EMBL/GenBank/DDBJ databases">
        <title>Complete sequence of Rhodopseudomonas palustris BisA53.</title>
        <authorList>
            <consortium name="US DOE Joint Genome Institute"/>
            <person name="Copeland A."/>
            <person name="Lucas S."/>
            <person name="Lapidus A."/>
            <person name="Barry K."/>
            <person name="Detter J.C."/>
            <person name="Glavina del Rio T."/>
            <person name="Hammon N."/>
            <person name="Israni S."/>
            <person name="Dalin E."/>
            <person name="Tice H."/>
            <person name="Pitluck S."/>
            <person name="Chain P."/>
            <person name="Malfatti S."/>
            <person name="Shin M."/>
            <person name="Vergez L."/>
            <person name="Schmutz J."/>
            <person name="Larimer F."/>
            <person name="Land M."/>
            <person name="Hauser L."/>
            <person name="Pelletier D.A."/>
            <person name="Kyrpides N."/>
            <person name="Kim E."/>
            <person name="Harwood C.S."/>
            <person name="Oda Y."/>
            <person name="Richardson P."/>
        </authorList>
    </citation>
    <scope>NUCLEOTIDE SEQUENCE [LARGE SCALE GENOMIC DNA]</scope>
    <source>
        <strain evidence="11">BisA53</strain>
    </source>
</reference>
<feature type="transmembrane region" description="Helical" evidence="9">
    <location>
        <begin position="966"/>
        <end position="987"/>
    </location>
</feature>
<dbReference type="GO" id="GO:0005886">
    <property type="term" value="C:plasma membrane"/>
    <property type="evidence" value="ECO:0007669"/>
    <property type="project" value="UniProtKB-SubCell"/>
</dbReference>
<evidence type="ECO:0000256" key="4">
    <source>
        <dbReference type="ARBA" id="ARBA00022475"/>
    </source>
</evidence>
<keyword evidence="5 9" id="KW-0997">Cell inner membrane</keyword>
<dbReference type="Pfam" id="PF00873">
    <property type="entry name" value="ACR_tran"/>
    <property type="match status" value="1"/>
</dbReference>
<dbReference type="InterPro" id="IPR004764">
    <property type="entry name" value="MdtF-like"/>
</dbReference>
<feature type="transmembrane region" description="Helical" evidence="9">
    <location>
        <begin position="999"/>
        <end position="1025"/>
    </location>
</feature>
<keyword evidence="6 9" id="KW-0812">Transmembrane</keyword>
<evidence type="ECO:0000256" key="2">
    <source>
        <dbReference type="ARBA" id="ARBA00010942"/>
    </source>
</evidence>
<accession>Q07SA6</accession>
<evidence type="ECO:0000256" key="1">
    <source>
        <dbReference type="ARBA" id="ARBA00004429"/>
    </source>
</evidence>
<feature type="transmembrane region" description="Helical" evidence="9">
    <location>
        <begin position="473"/>
        <end position="500"/>
    </location>
</feature>
<name>Q07SA6_RHOP5</name>
<dbReference type="InterPro" id="IPR000731">
    <property type="entry name" value="SSD"/>
</dbReference>
<sequence>MIADIFIDRPRLAVVIALVTTLVGGLALLRIPVAQLPDIVPPQVRVSTTYPGASAEVLESTVAQPIEAKVVGVDKMIYMKSSSGNDGSYTLDVSFALGSNPDINTVNVNNRVQNALSQLPAEVRLQGVNVQKRSSSMLQVINMYSVGQKYDQLFLTNYGLINVLDELARVTGVGEATLFGRYAYSMRIWFDIEKLSSLSLVPSDVVAAINAQNVQAPVGRIGARPVPDDQKFQLNLQTQGRLTKPEEFGAIVLRANADGSVLKVSDVARVELGAQNADTYARLNGDPTIGIGIFLAPGANAINTAAAIKTKLDTLRPRFPDSVQARVVYDSTVFVNDTIRAVMHTLLEAFALVALVVFVFLGNWRATLIPIIAVPVSLIGTFAVLIALGTSVNTVSMLALVLAIGIVVDDAIVVVENVERVMEEEPELSPADATKKAMAQVTAPIIAITLVLLSVFVPIAFLPGIMGELFRQFAVTISAAMVISAINALTLSPALCAVFLRHVGPRKGVMQWFGRRIDGARDRYTGVVRIALRRPALSILAVIICGAGIWGLSLTTPTGFLPEEDQGAFFINVQLPDGASVARTESTVIEVENIVKTMPEVRDVLSIVGLSLLDNYSASNNAFMIVQLKPFADRKAASSSAQTLIGKTFGATQQVRTAMVLPFNLPPVIGLSTAGGFQYQLESLEGAEPAAIGGVTNGLLAAANQDPKLSRVFSTFGANAPSLYLDIDREKAQSLGITINDIFSALQISLGGLYINNFNLFGRTWQVNLQGDAAGRRDLPALWDIYVRNAKGTMVPLQSIASLRTVTGPAVITRYNNYRSVPINGSPAPGVSSGSAMDAMAEVSQKTLPPGYSFEWTGTAYQEHEAVGKTGYILALAVIFAYLFLVALYESWLIPVPVLLSVSIAVFGAFAGILVARVTLDLYAQIGLVVLIALAAKNGILIVEFAKEQREAGLSIKDAAEQGARLRFRAVMMTSIAFIVGLVPLVWADGAAMLARRNLSTPVFAGMLTASLIGIIFIPMLYAWFQSLREAVSDGRGIGWLSLKRLFGGIGKPST</sequence>
<dbReference type="KEGG" id="rpe:RPE_1226"/>
<evidence type="ECO:0000256" key="5">
    <source>
        <dbReference type="ARBA" id="ARBA00022519"/>
    </source>
</evidence>